<dbReference type="NCBIfam" id="TIGR02135">
    <property type="entry name" value="phoU_full"/>
    <property type="match status" value="1"/>
</dbReference>
<dbReference type="InterPro" id="IPR028366">
    <property type="entry name" value="PhoU"/>
</dbReference>
<dbReference type="InterPro" id="IPR038078">
    <property type="entry name" value="PhoU-like_sf"/>
</dbReference>
<dbReference type="RefSeq" id="WP_103371232.1">
    <property type="nucleotide sequence ID" value="NZ_CBCRVO010000001.1"/>
</dbReference>
<keyword evidence="5 7" id="KW-0963">Cytoplasm</keyword>
<keyword evidence="10" id="KW-1185">Reference proteome</keyword>
<evidence type="ECO:0000256" key="5">
    <source>
        <dbReference type="ARBA" id="ARBA00022490"/>
    </source>
</evidence>
<dbReference type="GO" id="GO:0045936">
    <property type="term" value="P:negative regulation of phosphate metabolic process"/>
    <property type="evidence" value="ECO:0007669"/>
    <property type="project" value="InterPro"/>
</dbReference>
<evidence type="ECO:0000313" key="9">
    <source>
        <dbReference type="EMBL" id="POA09932.1"/>
    </source>
</evidence>
<evidence type="ECO:0000256" key="2">
    <source>
        <dbReference type="ARBA" id="ARBA00008107"/>
    </source>
</evidence>
<protein>
    <recommendedName>
        <fullName evidence="7">Phosphate-specific transport system accessory protein PhoU</fullName>
    </recommendedName>
</protein>
<accession>A0A2K4FF10</accession>
<comment type="function">
    <text evidence="7">Plays a role in the regulation of phosphate uptake.</text>
</comment>
<evidence type="ECO:0000256" key="3">
    <source>
        <dbReference type="ARBA" id="ARBA00011738"/>
    </source>
</evidence>
<dbReference type="PIRSF" id="PIRSF003107">
    <property type="entry name" value="PhoU"/>
    <property type="match status" value="1"/>
</dbReference>
<dbReference type="PANTHER" id="PTHR42930">
    <property type="entry name" value="PHOSPHATE-SPECIFIC TRANSPORT SYSTEM ACCESSORY PROTEIN PHOU"/>
    <property type="match status" value="1"/>
</dbReference>
<comment type="subunit">
    <text evidence="3 7">Homodimer.</text>
</comment>
<dbReference type="InterPro" id="IPR026022">
    <property type="entry name" value="PhoU_dom"/>
</dbReference>
<feature type="domain" description="PhoU" evidence="8">
    <location>
        <begin position="122"/>
        <end position="202"/>
    </location>
</feature>
<comment type="subcellular location">
    <subcellularLocation>
        <location evidence="1 7">Cytoplasm</location>
    </subcellularLocation>
</comment>
<dbReference type="Gene3D" id="1.20.58.220">
    <property type="entry name" value="Phosphate transport system protein phou homolog 2, domain 2"/>
    <property type="match status" value="1"/>
</dbReference>
<dbReference type="EMBL" id="PPPX01000001">
    <property type="protein sequence ID" value="POA09932.1"/>
    <property type="molecule type" value="Genomic_DNA"/>
</dbReference>
<evidence type="ECO:0000313" key="10">
    <source>
        <dbReference type="Proteomes" id="UP000242712"/>
    </source>
</evidence>
<dbReference type="PANTHER" id="PTHR42930:SF3">
    <property type="entry name" value="PHOSPHATE-SPECIFIC TRANSPORT SYSTEM ACCESSORY PROTEIN PHOU"/>
    <property type="match status" value="1"/>
</dbReference>
<feature type="domain" description="PhoU" evidence="8">
    <location>
        <begin position="19"/>
        <end position="105"/>
    </location>
</feature>
<gene>
    <name evidence="9" type="primary">phoU</name>
    <name evidence="9" type="ORF">CD039_04075</name>
</gene>
<evidence type="ECO:0000256" key="4">
    <source>
        <dbReference type="ARBA" id="ARBA00022448"/>
    </source>
</evidence>
<dbReference type="GO" id="GO:0006817">
    <property type="term" value="P:phosphate ion transport"/>
    <property type="evidence" value="ECO:0007669"/>
    <property type="project" value="UniProtKB-KW"/>
</dbReference>
<evidence type="ECO:0000256" key="6">
    <source>
        <dbReference type="ARBA" id="ARBA00022592"/>
    </source>
</evidence>
<dbReference type="Pfam" id="PF01895">
    <property type="entry name" value="PhoU"/>
    <property type="match status" value="2"/>
</dbReference>
<dbReference type="AlphaFoldDB" id="A0A2K4FF10"/>
<evidence type="ECO:0000256" key="7">
    <source>
        <dbReference type="PIRNR" id="PIRNR003107"/>
    </source>
</evidence>
<organism evidence="9 10">
    <name type="scientific">Staphylococcus argensis</name>
    <dbReference type="NCBI Taxonomy" id="1607738"/>
    <lineage>
        <taxon>Bacteria</taxon>
        <taxon>Bacillati</taxon>
        <taxon>Bacillota</taxon>
        <taxon>Bacilli</taxon>
        <taxon>Bacillales</taxon>
        <taxon>Staphylococcaceae</taxon>
        <taxon>Staphylococcus</taxon>
    </lineage>
</organism>
<dbReference type="Proteomes" id="UP000242712">
    <property type="component" value="Unassembled WGS sequence"/>
</dbReference>
<name>A0A2K4FF10_9STAP</name>
<dbReference type="OrthoDB" id="9814256at2"/>
<reference evidence="9 10" key="1">
    <citation type="submission" date="2017-08" db="EMBL/GenBank/DDBJ databases">
        <title>Draft genome sequences of 64 type strains of genus Staph aureus.</title>
        <authorList>
            <person name="Cole K."/>
            <person name="Golubchik T."/>
            <person name="Russell J."/>
            <person name="Foster D."/>
            <person name="Llewelyn M."/>
            <person name="Wilson D."/>
            <person name="Crook D."/>
            <person name="Paul J."/>
        </authorList>
    </citation>
    <scope>NUCLEOTIDE SEQUENCE [LARGE SCALE GENOMIC DNA]</scope>
    <source>
        <strain evidence="9 10">DSM 29875</strain>
    </source>
</reference>
<dbReference type="FunFam" id="1.20.58.220:FF:000004">
    <property type="entry name" value="Phosphate-specific transport system accessory protein PhoU"/>
    <property type="match status" value="1"/>
</dbReference>
<proteinExistence type="inferred from homology"/>
<comment type="similarity">
    <text evidence="2 7">Belongs to the PhoU family.</text>
</comment>
<dbReference type="SUPFAM" id="SSF109755">
    <property type="entry name" value="PhoU-like"/>
    <property type="match status" value="1"/>
</dbReference>
<comment type="caution">
    <text evidence="9">The sequence shown here is derived from an EMBL/GenBank/DDBJ whole genome shotgun (WGS) entry which is preliminary data.</text>
</comment>
<keyword evidence="4 7" id="KW-0813">Transport</keyword>
<evidence type="ECO:0000256" key="1">
    <source>
        <dbReference type="ARBA" id="ARBA00004496"/>
    </source>
</evidence>
<evidence type="ECO:0000259" key="8">
    <source>
        <dbReference type="Pfam" id="PF01895"/>
    </source>
</evidence>
<dbReference type="GO" id="GO:0030643">
    <property type="term" value="P:intracellular phosphate ion homeostasis"/>
    <property type="evidence" value="ECO:0007669"/>
    <property type="project" value="InterPro"/>
</dbReference>
<sequence length="212" mass="24255">MMTIRSQYEADIDALHHKLKRMGMRVFSSITRAIQSLNDNDKARARQVIAKDQRINQLETDINESVVLLILKQQPVASDLRLVLAALKIANELERIGDNAANIAHIRLRTRIDDEYVLKRLEAMGQLSLLMLEDLYTANTDKELSLVEEIIQRDQDIDDLYTHIINITYLIDNDPYVAGQAHLAARSLERIGDHIGNIAENILYYYTGELNN</sequence>
<keyword evidence="6 7" id="KW-0592">Phosphate transport</keyword>
<dbReference type="GO" id="GO:0005737">
    <property type="term" value="C:cytoplasm"/>
    <property type="evidence" value="ECO:0007669"/>
    <property type="project" value="UniProtKB-SubCell"/>
</dbReference>
<dbReference type="GeneID" id="98297520"/>